<dbReference type="Proteomes" id="UP001140949">
    <property type="component" value="Unassembled WGS sequence"/>
</dbReference>
<comment type="caution">
    <text evidence="1">The sequence shown here is derived from an EMBL/GenBank/DDBJ whole genome shotgun (WGS) entry which is preliminary data.</text>
</comment>
<dbReference type="AlphaFoldDB" id="A0AAX6FJ63"/>
<dbReference type="EMBL" id="JANAVB010028398">
    <property type="protein sequence ID" value="KAJ6816035.1"/>
    <property type="molecule type" value="Genomic_DNA"/>
</dbReference>
<sequence length="91" mass="10405">MPRNLERKVITSMWESDSFLGWMESLSPLISLPLGITFLSSSIPWAPKHRKIITFLSQPEDSANQTRPNVFSLYLCRLDEVRGFLRSFGCG</sequence>
<gene>
    <name evidence="1" type="ORF">M6B38_419345</name>
</gene>
<proteinExistence type="predicted"/>
<protein>
    <submittedName>
        <fullName evidence="1">Uncharacterized protein</fullName>
    </submittedName>
</protein>
<organism evidence="1 2">
    <name type="scientific">Iris pallida</name>
    <name type="common">Sweet iris</name>
    <dbReference type="NCBI Taxonomy" id="29817"/>
    <lineage>
        <taxon>Eukaryota</taxon>
        <taxon>Viridiplantae</taxon>
        <taxon>Streptophyta</taxon>
        <taxon>Embryophyta</taxon>
        <taxon>Tracheophyta</taxon>
        <taxon>Spermatophyta</taxon>
        <taxon>Magnoliopsida</taxon>
        <taxon>Liliopsida</taxon>
        <taxon>Asparagales</taxon>
        <taxon>Iridaceae</taxon>
        <taxon>Iridoideae</taxon>
        <taxon>Irideae</taxon>
        <taxon>Iris</taxon>
    </lineage>
</organism>
<reference evidence="1" key="1">
    <citation type="journal article" date="2023" name="GigaByte">
        <title>Genome assembly of the bearded iris, Iris pallida Lam.</title>
        <authorList>
            <person name="Bruccoleri R.E."/>
            <person name="Oakeley E.J."/>
            <person name="Faust A.M.E."/>
            <person name="Altorfer M."/>
            <person name="Dessus-Babus S."/>
            <person name="Burckhardt D."/>
            <person name="Oertli M."/>
            <person name="Naumann U."/>
            <person name="Petersen F."/>
            <person name="Wong J."/>
        </authorList>
    </citation>
    <scope>NUCLEOTIDE SEQUENCE</scope>
    <source>
        <strain evidence="1">GSM-AAB239-AS_SAM_17_03QT</strain>
    </source>
</reference>
<name>A0AAX6FJ63_IRIPA</name>
<accession>A0AAX6FJ63</accession>
<evidence type="ECO:0000313" key="1">
    <source>
        <dbReference type="EMBL" id="KAJ6816035.1"/>
    </source>
</evidence>
<reference evidence="1" key="2">
    <citation type="submission" date="2023-04" db="EMBL/GenBank/DDBJ databases">
        <authorList>
            <person name="Bruccoleri R.E."/>
            <person name="Oakeley E.J."/>
            <person name="Faust A.-M."/>
            <person name="Dessus-Babus S."/>
            <person name="Altorfer M."/>
            <person name="Burckhardt D."/>
            <person name="Oertli M."/>
            <person name="Naumann U."/>
            <person name="Petersen F."/>
            <person name="Wong J."/>
        </authorList>
    </citation>
    <scope>NUCLEOTIDE SEQUENCE</scope>
    <source>
        <strain evidence="1">GSM-AAB239-AS_SAM_17_03QT</strain>
        <tissue evidence="1">Leaf</tissue>
    </source>
</reference>
<keyword evidence="2" id="KW-1185">Reference proteome</keyword>
<evidence type="ECO:0000313" key="2">
    <source>
        <dbReference type="Proteomes" id="UP001140949"/>
    </source>
</evidence>